<sequence>MKLSSLPEAPGPLPTVKSGLYGDVKVRIRYIRRLLYSAHDFDRGIYTTAMASLCALTDVAIETRLLRQQRLMSL</sequence>
<dbReference type="AlphaFoldDB" id="A0A9D4FU71"/>
<protein>
    <submittedName>
        <fullName evidence="1">Uncharacterized protein</fullName>
    </submittedName>
</protein>
<accession>A0A9D4FU71</accession>
<dbReference type="EMBL" id="JAIWYP010000006">
    <property type="protein sequence ID" value="KAH3804346.1"/>
    <property type="molecule type" value="Genomic_DNA"/>
</dbReference>
<comment type="caution">
    <text evidence="1">The sequence shown here is derived from an EMBL/GenBank/DDBJ whole genome shotgun (WGS) entry which is preliminary data.</text>
</comment>
<proteinExistence type="predicted"/>
<gene>
    <name evidence="1" type="ORF">DPMN_132630</name>
</gene>
<dbReference type="Proteomes" id="UP000828390">
    <property type="component" value="Unassembled WGS sequence"/>
</dbReference>
<evidence type="ECO:0000313" key="2">
    <source>
        <dbReference type="Proteomes" id="UP000828390"/>
    </source>
</evidence>
<name>A0A9D4FU71_DREPO</name>
<evidence type="ECO:0000313" key="1">
    <source>
        <dbReference type="EMBL" id="KAH3804346.1"/>
    </source>
</evidence>
<reference evidence="1" key="2">
    <citation type="submission" date="2020-11" db="EMBL/GenBank/DDBJ databases">
        <authorList>
            <person name="McCartney M.A."/>
            <person name="Auch B."/>
            <person name="Kono T."/>
            <person name="Mallez S."/>
            <person name="Becker A."/>
            <person name="Gohl D.M."/>
            <person name="Silverstein K.A.T."/>
            <person name="Koren S."/>
            <person name="Bechman K.B."/>
            <person name="Herman A."/>
            <person name="Abrahante J.E."/>
            <person name="Garbe J."/>
        </authorList>
    </citation>
    <scope>NUCLEOTIDE SEQUENCE</scope>
    <source>
        <strain evidence="1">Duluth1</strain>
        <tissue evidence="1">Whole animal</tissue>
    </source>
</reference>
<keyword evidence="2" id="KW-1185">Reference proteome</keyword>
<organism evidence="1 2">
    <name type="scientific">Dreissena polymorpha</name>
    <name type="common">Zebra mussel</name>
    <name type="synonym">Mytilus polymorpha</name>
    <dbReference type="NCBI Taxonomy" id="45954"/>
    <lineage>
        <taxon>Eukaryota</taxon>
        <taxon>Metazoa</taxon>
        <taxon>Spiralia</taxon>
        <taxon>Lophotrochozoa</taxon>
        <taxon>Mollusca</taxon>
        <taxon>Bivalvia</taxon>
        <taxon>Autobranchia</taxon>
        <taxon>Heteroconchia</taxon>
        <taxon>Euheterodonta</taxon>
        <taxon>Imparidentia</taxon>
        <taxon>Neoheterodontei</taxon>
        <taxon>Myida</taxon>
        <taxon>Dreissenoidea</taxon>
        <taxon>Dreissenidae</taxon>
        <taxon>Dreissena</taxon>
    </lineage>
</organism>
<reference evidence="1" key="1">
    <citation type="journal article" date="2019" name="bioRxiv">
        <title>The Genome of the Zebra Mussel, Dreissena polymorpha: A Resource for Invasive Species Research.</title>
        <authorList>
            <person name="McCartney M.A."/>
            <person name="Auch B."/>
            <person name="Kono T."/>
            <person name="Mallez S."/>
            <person name="Zhang Y."/>
            <person name="Obille A."/>
            <person name="Becker A."/>
            <person name="Abrahante J.E."/>
            <person name="Garbe J."/>
            <person name="Badalamenti J.P."/>
            <person name="Herman A."/>
            <person name="Mangelson H."/>
            <person name="Liachko I."/>
            <person name="Sullivan S."/>
            <person name="Sone E.D."/>
            <person name="Koren S."/>
            <person name="Silverstein K.A.T."/>
            <person name="Beckman K.B."/>
            <person name="Gohl D.M."/>
        </authorList>
    </citation>
    <scope>NUCLEOTIDE SEQUENCE</scope>
    <source>
        <strain evidence="1">Duluth1</strain>
        <tissue evidence="1">Whole animal</tissue>
    </source>
</reference>